<protein>
    <recommendedName>
        <fullName evidence="11">Cryptochrome DASH</fullName>
    </recommendedName>
</protein>
<evidence type="ECO:0000259" key="14">
    <source>
        <dbReference type="PROSITE" id="PS51645"/>
    </source>
</evidence>
<evidence type="ECO:0000256" key="11">
    <source>
        <dbReference type="RuleBase" id="RU367151"/>
    </source>
</evidence>
<keyword evidence="6" id="KW-0862">Zinc</keyword>
<dbReference type="SUPFAM" id="SSF52425">
    <property type="entry name" value="Cryptochrome/photolyase, N-terminal domain"/>
    <property type="match status" value="1"/>
</dbReference>
<keyword evidence="5 8" id="KW-0274">FAD</keyword>
<evidence type="ECO:0000256" key="9">
    <source>
        <dbReference type="PIRSR" id="PIRSR602081-2"/>
    </source>
</evidence>
<feature type="site" description="Electron transfer via tryptophanyl radical" evidence="9">
    <location>
        <position position="538"/>
    </location>
</feature>
<reference evidence="15 16" key="1">
    <citation type="journal article" date="2015" name="Genome Biol. Evol.">
        <title>Comparative Genomics of a Bacterivorous Green Alga Reveals Evolutionary Causalities and Consequences of Phago-Mixotrophic Mode of Nutrition.</title>
        <authorList>
            <person name="Burns J.A."/>
            <person name="Paasch A."/>
            <person name="Narechania A."/>
            <person name="Kim E."/>
        </authorList>
    </citation>
    <scope>NUCLEOTIDE SEQUENCE [LARGE SCALE GENOMIC DNA]</scope>
    <source>
        <strain evidence="15 16">PLY_AMNH</strain>
    </source>
</reference>
<dbReference type="PANTHER" id="PTHR11455:SF22">
    <property type="entry name" value="CRYPTOCHROME DASH"/>
    <property type="match status" value="1"/>
</dbReference>
<feature type="domain" description="RanBP2-type" evidence="13">
    <location>
        <begin position="659"/>
        <end position="685"/>
    </location>
</feature>
<keyword evidence="4 10" id="KW-0863">Zinc-finger</keyword>
<evidence type="ECO:0000259" key="13">
    <source>
        <dbReference type="PROSITE" id="PS50199"/>
    </source>
</evidence>
<dbReference type="InterPro" id="IPR036155">
    <property type="entry name" value="Crypto/Photolyase_N_sf"/>
</dbReference>
<dbReference type="PROSITE" id="PS01358">
    <property type="entry name" value="ZF_RANBP2_1"/>
    <property type="match status" value="1"/>
</dbReference>
<evidence type="ECO:0000256" key="6">
    <source>
        <dbReference type="ARBA" id="ARBA00022833"/>
    </source>
</evidence>
<dbReference type="GO" id="GO:0003904">
    <property type="term" value="F:deoxyribodipyrimidine photo-lyase activity"/>
    <property type="evidence" value="ECO:0007669"/>
    <property type="project" value="TreeGrafter"/>
</dbReference>
<dbReference type="AlphaFoldDB" id="A0AAE0L5V1"/>
<name>A0AAE0L5V1_9CHLO</name>
<dbReference type="Pfam" id="PF00875">
    <property type="entry name" value="DNA_photolyase"/>
    <property type="match status" value="1"/>
</dbReference>
<feature type="domain" description="Photolyase/cryptochrome alpha/beta" evidence="14">
    <location>
        <begin position="128"/>
        <end position="271"/>
    </location>
</feature>
<dbReference type="Pfam" id="PF03441">
    <property type="entry name" value="FAD_binding_7"/>
    <property type="match status" value="1"/>
</dbReference>
<evidence type="ECO:0000256" key="2">
    <source>
        <dbReference type="ARBA" id="ARBA00022630"/>
    </source>
</evidence>
<evidence type="ECO:0000313" key="16">
    <source>
        <dbReference type="Proteomes" id="UP001190700"/>
    </source>
</evidence>
<dbReference type="InterPro" id="IPR014729">
    <property type="entry name" value="Rossmann-like_a/b/a_fold"/>
</dbReference>
<keyword evidence="7 11" id="KW-0157">Chromophore</keyword>
<dbReference type="Gene3D" id="2.30.30.380">
    <property type="entry name" value="Zn-finger domain of Sec23/24"/>
    <property type="match status" value="1"/>
</dbReference>
<feature type="site" description="Electron transfer via tryptophanyl radical" evidence="9">
    <location>
        <position position="485"/>
    </location>
</feature>
<dbReference type="SMART" id="SM00547">
    <property type="entry name" value="ZnF_RBZ"/>
    <property type="match status" value="1"/>
</dbReference>
<dbReference type="PROSITE" id="PS51645">
    <property type="entry name" value="PHR_CRY_ALPHA_BETA"/>
    <property type="match status" value="1"/>
</dbReference>
<evidence type="ECO:0000256" key="3">
    <source>
        <dbReference type="ARBA" id="ARBA00022723"/>
    </source>
</evidence>
<organism evidence="15 16">
    <name type="scientific">Cymbomonas tetramitiformis</name>
    <dbReference type="NCBI Taxonomy" id="36881"/>
    <lineage>
        <taxon>Eukaryota</taxon>
        <taxon>Viridiplantae</taxon>
        <taxon>Chlorophyta</taxon>
        <taxon>Pyramimonadophyceae</taxon>
        <taxon>Pyramimonadales</taxon>
        <taxon>Pyramimonadaceae</taxon>
        <taxon>Cymbomonas</taxon>
    </lineage>
</organism>
<dbReference type="PROSITE" id="PS50199">
    <property type="entry name" value="ZF_RANBP2_2"/>
    <property type="match status" value="1"/>
</dbReference>
<comment type="caution">
    <text evidence="15">The sequence shown here is derived from an EMBL/GenBank/DDBJ whole genome shotgun (WGS) entry which is preliminary data.</text>
</comment>
<dbReference type="InterPro" id="IPR006050">
    <property type="entry name" value="DNA_photolyase_N"/>
</dbReference>
<evidence type="ECO:0000256" key="1">
    <source>
        <dbReference type="ARBA" id="ARBA00005862"/>
    </source>
</evidence>
<dbReference type="InterPro" id="IPR005101">
    <property type="entry name" value="Cryptochr/Photolyase_FAD-bd"/>
</dbReference>
<dbReference type="GO" id="GO:0003677">
    <property type="term" value="F:DNA binding"/>
    <property type="evidence" value="ECO:0007669"/>
    <property type="project" value="TreeGrafter"/>
</dbReference>
<dbReference type="InterPro" id="IPR014133">
    <property type="entry name" value="Cry_DASH"/>
</dbReference>
<dbReference type="InterPro" id="IPR002081">
    <property type="entry name" value="Cryptochrome/DNA_photolyase_1"/>
</dbReference>
<comment type="cofactor">
    <cofactor evidence="8 11">
        <name>FAD</name>
        <dbReference type="ChEBI" id="CHEBI:57692"/>
    </cofactor>
    <text evidence="8 11">Binds 1 FAD per subunit.</text>
</comment>
<accession>A0AAE0L5V1</accession>
<dbReference type="Gene3D" id="3.40.50.620">
    <property type="entry name" value="HUPs"/>
    <property type="match status" value="1"/>
</dbReference>
<evidence type="ECO:0000256" key="8">
    <source>
        <dbReference type="PIRSR" id="PIRSR602081-1"/>
    </source>
</evidence>
<feature type="region of interest" description="Disordered" evidence="12">
    <location>
        <begin position="82"/>
        <end position="120"/>
    </location>
</feature>
<keyword evidence="2 8" id="KW-0285">Flavoprotein</keyword>
<evidence type="ECO:0000256" key="10">
    <source>
        <dbReference type="PROSITE-ProRule" id="PRU00322"/>
    </source>
</evidence>
<dbReference type="InterPro" id="IPR001876">
    <property type="entry name" value="Znf_RanBP2"/>
</dbReference>
<feature type="binding site" evidence="8">
    <location>
        <position position="393"/>
    </location>
    <ligand>
        <name>FAD</name>
        <dbReference type="ChEBI" id="CHEBI:57692"/>
    </ligand>
</feature>
<evidence type="ECO:0000256" key="7">
    <source>
        <dbReference type="ARBA" id="ARBA00022991"/>
    </source>
</evidence>
<evidence type="ECO:0000256" key="5">
    <source>
        <dbReference type="ARBA" id="ARBA00022827"/>
    </source>
</evidence>
<comment type="similarity">
    <text evidence="1 11">Belongs to the DNA photolyase class-1 family.</text>
</comment>
<dbReference type="InterPro" id="IPR036134">
    <property type="entry name" value="Crypto/Photolyase_FAD-like_sf"/>
</dbReference>
<sequence length="712" mass="81631">MEQERRKKNSAVVKKVKTRLGERFDEFKQLSSYYQRDVLPATEFVNKALETLGGDMQLLLELVELLPDPDKREAVIKCSASLAQPSKRDPAPRVSWPATSPSPDKGSWDKSPVLDLRESRSTSASPRINVVWFKPTDMRVHDHLPMARAHGYGDGGTHGEPLPVLHLFVFDPFWFKKLPLTGLAKTGPIRARFWMESVHDLRESLRRRGQELIIRRQPTEQAMRDISTQFRIANVYAYNEVCSEELSMEERVRGVVEAGGGALSVLQGFTLYHLEDLPFDPLRSFPQTYSAFRRAVEQGCRVRAVGEEWPKYRKTGHSIVSEKGRGSLQGTCEPLCPAPTGVEVGNIPTYQELGLEEPAPLDDRADHIWRGGETSALAYLNDYFWKRDLLRRYVGATNTMTEGKIAIGKEATTKLSPWLAHGNLSPRLLYQEIENYEKRRLKNKCTYWLKHELIWRDFIRFGAMAWGDNIFKIGGIGRQMANWRWSRDQAKFSRWTTGQTGFPFNDCFMRELVATGYTTHCGRECVAWFLVRDLGLDWRMGGEWFEHTLIDYEPAANWGNWAYRIAPTATKWGPREGDVTQSIEMLLWAHKHDPEARPEQIATTLCDGSQLRVYSLVLNAKPARHVKMWLPELEPLPAKVALEPWRMSVRELSPIFSVEWSCEQCTYINSSDRTECELCNDSRPLSYCGFNYGKDYPMPIVEPKITKDKSPS</sequence>
<dbReference type="Gene3D" id="1.25.40.80">
    <property type="match status" value="1"/>
</dbReference>
<proteinExistence type="inferred from homology"/>
<feature type="binding site" evidence="8">
    <location>
        <begin position="412"/>
        <end position="416"/>
    </location>
    <ligand>
        <name>FAD</name>
        <dbReference type="ChEBI" id="CHEBI:57692"/>
    </ligand>
</feature>
<dbReference type="Pfam" id="PF23202">
    <property type="entry name" value="PAH_ZNF598"/>
    <property type="match status" value="1"/>
</dbReference>
<evidence type="ECO:0000256" key="4">
    <source>
        <dbReference type="ARBA" id="ARBA00022771"/>
    </source>
</evidence>
<keyword evidence="16" id="KW-1185">Reference proteome</keyword>
<dbReference type="PANTHER" id="PTHR11455">
    <property type="entry name" value="CRYPTOCHROME"/>
    <property type="match status" value="1"/>
</dbReference>
<dbReference type="Gene3D" id="1.10.579.10">
    <property type="entry name" value="DNA Cyclobutane Dipyrimidine Photolyase, subunit A, domain 3"/>
    <property type="match status" value="1"/>
</dbReference>
<gene>
    <name evidence="15" type="ORF">CYMTET_18506</name>
</gene>
<evidence type="ECO:0000313" key="15">
    <source>
        <dbReference type="EMBL" id="KAK3273243.1"/>
    </source>
</evidence>
<evidence type="ECO:0000256" key="12">
    <source>
        <dbReference type="SAM" id="MobiDB-lite"/>
    </source>
</evidence>
<feature type="site" description="Electron transfer via tryptophanyl radical" evidence="9">
    <location>
        <position position="561"/>
    </location>
</feature>
<dbReference type="SUPFAM" id="SSF90209">
    <property type="entry name" value="Ran binding protein zinc finger-like"/>
    <property type="match status" value="1"/>
</dbReference>
<dbReference type="EMBL" id="LGRX02008585">
    <property type="protein sequence ID" value="KAK3273243.1"/>
    <property type="molecule type" value="Genomic_DNA"/>
</dbReference>
<dbReference type="InterPro" id="IPR036443">
    <property type="entry name" value="Znf_RanBP2_sf"/>
</dbReference>
<comment type="cofactor">
    <cofactor evidence="11">
        <name>(6R)-5,10-methylene-5,6,7,8-tetrahydrofolate</name>
        <dbReference type="ChEBI" id="CHEBI:15636"/>
    </cofactor>
    <text evidence="11">Binds 1 5,10-methenyltetrahydrofolate (MTHF) per subunit.</text>
</comment>
<comment type="function">
    <text evidence="11">May have a photoreceptor function.</text>
</comment>
<dbReference type="GO" id="GO:0008270">
    <property type="term" value="F:zinc ion binding"/>
    <property type="evidence" value="ECO:0007669"/>
    <property type="project" value="UniProtKB-KW"/>
</dbReference>
<dbReference type="GO" id="GO:0000719">
    <property type="term" value="P:photoreactive repair"/>
    <property type="evidence" value="ECO:0007669"/>
    <property type="project" value="TreeGrafter"/>
</dbReference>
<dbReference type="GO" id="GO:0071949">
    <property type="term" value="F:FAD binding"/>
    <property type="evidence" value="ECO:0007669"/>
    <property type="project" value="TreeGrafter"/>
</dbReference>
<dbReference type="InterPro" id="IPR057634">
    <property type="entry name" value="PAH_ZNF598/HEL2"/>
</dbReference>
<dbReference type="Proteomes" id="UP001190700">
    <property type="component" value="Unassembled WGS sequence"/>
</dbReference>
<dbReference type="NCBIfam" id="TIGR02765">
    <property type="entry name" value="crypto_DASH"/>
    <property type="match status" value="1"/>
</dbReference>
<dbReference type="SUPFAM" id="SSF48173">
    <property type="entry name" value="Cryptochrome/photolyase FAD-binding domain"/>
    <property type="match status" value="1"/>
</dbReference>
<keyword evidence="3" id="KW-0479">Metal-binding</keyword>